<dbReference type="Proteomes" id="UP000661649">
    <property type="component" value="Unassembled WGS sequence"/>
</dbReference>
<dbReference type="CDD" id="cd00090">
    <property type="entry name" value="HTH_ARSR"/>
    <property type="match status" value="1"/>
</dbReference>
<dbReference type="Gene3D" id="1.10.10.10">
    <property type="entry name" value="Winged helix-like DNA-binding domain superfamily/Winged helix DNA-binding domain"/>
    <property type="match status" value="1"/>
</dbReference>
<dbReference type="InterPro" id="IPR036388">
    <property type="entry name" value="WH-like_DNA-bd_sf"/>
</dbReference>
<evidence type="ECO:0000256" key="1">
    <source>
        <dbReference type="ARBA" id="ARBA00023015"/>
    </source>
</evidence>
<dbReference type="InterPro" id="IPR011991">
    <property type="entry name" value="ArsR-like_HTH"/>
</dbReference>
<evidence type="ECO:0000256" key="3">
    <source>
        <dbReference type="ARBA" id="ARBA00023163"/>
    </source>
</evidence>
<evidence type="ECO:0000259" key="4">
    <source>
        <dbReference type="PROSITE" id="PS50995"/>
    </source>
</evidence>
<keyword evidence="1" id="KW-0805">Transcription regulation</keyword>
<dbReference type="Pfam" id="PF01047">
    <property type="entry name" value="MarR"/>
    <property type="match status" value="1"/>
</dbReference>
<name>A0ABR7P9W0_9FIRM</name>
<dbReference type="PANTHER" id="PTHR42756:SF1">
    <property type="entry name" value="TRANSCRIPTIONAL REPRESSOR OF EMRAB OPERON"/>
    <property type="match status" value="1"/>
</dbReference>
<dbReference type="PROSITE" id="PS50995">
    <property type="entry name" value="HTH_MARR_2"/>
    <property type="match status" value="1"/>
</dbReference>
<evidence type="ECO:0000313" key="5">
    <source>
        <dbReference type="EMBL" id="MBC8627600.1"/>
    </source>
</evidence>
<keyword evidence="6" id="KW-1185">Reference proteome</keyword>
<protein>
    <submittedName>
        <fullName evidence="5">MarR family transcriptional regulator</fullName>
    </submittedName>
</protein>
<dbReference type="InterPro" id="IPR036390">
    <property type="entry name" value="WH_DNA-bd_sf"/>
</dbReference>
<evidence type="ECO:0000313" key="6">
    <source>
        <dbReference type="Proteomes" id="UP000661649"/>
    </source>
</evidence>
<reference evidence="5 6" key="1">
    <citation type="submission" date="2020-08" db="EMBL/GenBank/DDBJ databases">
        <title>Genome public.</title>
        <authorList>
            <person name="Liu C."/>
            <person name="Sun Q."/>
        </authorList>
    </citation>
    <scope>NUCLEOTIDE SEQUENCE [LARGE SCALE GENOMIC DNA]</scope>
    <source>
        <strain evidence="5 6">3_YM_SP_D4_24.mj</strain>
    </source>
</reference>
<accession>A0ABR7P9W0</accession>
<sequence>MRMTHLYYGKAYAAMKELDVHPRQIPLLFILQKKEGMSQREICDEMKIKPPTVAVSIKRMEKAGLIEKMPDEKDQRVVRIYVTEKGKSLSKQIEKVVKESEAKVVEGFSEVEICLMKRFLKQMIANMEQEESKKE</sequence>
<gene>
    <name evidence="5" type="ORF">H8712_03010</name>
</gene>
<dbReference type="InterPro" id="IPR000835">
    <property type="entry name" value="HTH_MarR-typ"/>
</dbReference>
<dbReference type="PRINTS" id="PR00598">
    <property type="entry name" value="HTHMARR"/>
</dbReference>
<feature type="domain" description="HTH marR-type" evidence="4">
    <location>
        <begin position="1"/>
        <end position="125"/>
    </location>
</feature>
<evidence type="ECO:0000256" key="2">
    <source>
        <dbReference type="ARBA" id="ARBA00023125"/>
    </source>
</evidence>
<proteinExistence type="predicted"/>
<comment type="caution">
    <text evidence="5">The sequence shown here is derived from an EMBL/GenBank/DDBJ whole genome shotgun (WGS) entry which is preliminary data.</text>
</comment>
<dbReference type="EMBL" id="JACRTP010000001">
    <property type="protein sequence ID" value="MBC8627600.1"/>
    <property type="molecule type" value="Genomic_DNA"/>
</dbReference>
<keyword evidence="3" id="KW-0804">Transcription</keyword>
<dbReference type="PANTHER" id="PTHR42756">
    <property type="entry name" value="TRANSCRIPTIONAL REGULATOR, MARR"/>
    <property type="match status" value="1"/>
</dbReference>
<dbReference type="SUPFAM" id="SSF46785">
    <property type="entry name" value="Winged helix' DNA-binding domain"/>
    <property type="match status" value="1"/>
</dbReference>
<dbReference type="SMART" id="SM00347">
    <property type="entry name" value="HTH_MARR"/>
    <property type="match status" value="1"/>
</dbReference>
<organism evidence="5 6">
    <name type="scientific">Blautia stercoris</name>
    <dbReference type="NCBI Taxonomy" id="871664"/>
    <lineage>
        <taxon>Bacteria</taxon>
        <taxon>Bacillati</taxon>
        <taxon>Bacillota</taxon>
        <taxon>Clostridia</taxon>
        <taxon>Lachnospirales</taxon>
        <taxon>Lachnospiraceae</taxon>
        <taxon>Blautia</taxon>
    </lineage>
</organism>
<keyword evidence="2" id="KW-0238">DNA-binding</keyword>